<sequence>MTTTPRPGPPPPVDAGHDPHLSGVFEPVIHDGQHGAWLPTEE</sequence>
<feature type="compositionally biased region" description="Pro residues" evidence="1">
    <location>
        <begin position="1"/>
        <end position="13"/>
    </location>
</feature>
<organism evidence="2 3">
    <name type="scientific">Actinomycetospora cinnamomea</name>
    <dbReference type="NCBI Taxonomy" id="663609"/>
    <lineage>
        <taxon>Bacteria</taxon>
        <taxon>Bacillati</taxon>
        <taxon>Actinomycetota</taxon>
        <taxon>Actinomycetes</taxon>
        <taxon>Pseudonocardiales</taxon>
        <taxon>Pseudonocardiaceae</taxon>
        <taxon>Actinomycetospora</taxon>
    </lineage>
</organism>
<dbReference type="AlphaFoldDB" id="A0A2U1FS87"/>
<dbReference type="RefSeq" id="WP_279323351.1">
    <property type="nucleotide sequence ID" value="NZ_QEKW01000001.1"/>
</dbReference>
<feature type="region of interest" description="Disordered" evidence="1">
    <location>
        <begin position="1"/>
        <end position="42"/>
    </location>
</feature>
<protein>
    <submittedName>
        <fullName evidence="2">Uncharacterized protein</fullName>
    </submittedName>
</protein>
<evidence type="ECO:0000256" key="1">
    <source>
        <dbReference type="SAM" id="MobiDB-lite"/>
    </source>
</evidence>
<proteinExistence type="predicted"/>
<evidence type="ECO:0000313" key="3">
    <source>
        <dbReference type="Proteomes" id="UP000245639"/>
    </source>
</evidence>
<name>A0A2U1FS87_9PSEU</name>
<evidence type="ECO:0000313" key="2">
    <source>
        <dbReference type="EMBL" id="PVZ15061.1"/>
    </source>
</evidence>
<accession>A0A2U1FS87</accession>
<gene>
    <name evidence="2" type="ORF">C8D89_101931</name>
</gene>
<dbReference type="EMBL" id="QEKW01000001">
    <property type="protein sequence ID" value="PVZ15061.1"/>
    <property type="molecule type" value="Genomic_DNA"/>
</dbReference>
<keyword evidence="3" id="KW-1185">Reference proteome</keyword>
<reference evidence="2 3" key="1">
    <citation type="submission" date="2018-04" db="EMBL/GenBank/DDBJ databases">
        <title>Genomic Encyclopedia of Type Strains, Phase IV (KMG-IV): sequencing the most valuable type-strain genomes for metagenomic binning, comparative biology and taxonomic classification.</title>
        <authorList>
            <person name="Goeker M."/>
        </authorList>
    </citation>
    <scope>NUCLEOTIDE SEQUENCE [LARGE SCALE GENOMIC DNA]</scope>
    <source>
        <strain evidence="2 3">DSM 45771</strain>
    </source>
</reference>
<dbReference type="Proteomes" id="UP000245639">
    <property type="component" value="Unassembled WGS sequence"/>
</dbReference>
<comment type="caution">
    <text evidence="2">The sequence shown here is derived from an EMBL/GenBank/DDBJ whole genome shotgun (WGS) entry which is preliminary data.</text>
</comment>